<evidence type="ECO:0000313" key="9">
    <source>
        <dbReference type="EMBL" id="OAF69067.1"/>
    </source>
</evidence>
<keyword evidence="3" id="KW-0964">Secreted</keyword>
<gene>
    <name evidence="9" type="ORF">A3Q56_03177</name>
</gene>
<evidence type="ECO:0000259" key="8">
    <source>
        <dbReference type="PROSITE" id="PS51362"/>
    </source>
</evidence>
<dbReference type="GO" id="GO:0005125">
    <property type="term" value="F:cytokine activity"/>
    <property type="evidence" value="ECO:0007669"/>
    <property type="project" value="TreeGrafter"/>
</dbReference>
<comment type="subcellular location">
    <subcellularLocation>
        <location evidence="1">Secreted</location>
    </subcellularLocation>
</comment>
<dbReference type="SUPFAM" id="SSF57501">
    <property type="entry name" value="Cystine-knot cytokines"/>
    <property type="match status" value="1"/>
</dbReference>
<dbReference type="InterPro" id="IPR015615">
    <property type="entry name" value="TGF-beta-rel"/>
</dbReference>
<dbReference type="InterPro" id="IPR001839">
    <property type="entry name" value="TGF-b_C"/>
</dbReference>
<evidence type="ECO:0000256" key="2">
    <source>
        <dbReference type="ARBA" id="ARBA00006656"/>
    </source>
</evidence>
<dbReference type="PANTHER" id="PTHR11848:SF262">
    <property type="entry name" value="LD29161P"/>
    <property type="match status" value="1"/>
</dbReference>
<keyword evidence="10" id="KW-1185">Reference proteome</keyword>
<protein>
    <recommendedName>
        <fullName evidence="8">TGF-beta family profile domain-containing protein</fullName>
    </recommendedName>
</protein>
<dbReference type="Pfam" id="PF00019">
    <property type="entry name" value="TGF_beta"/>
    <property type="match status" value="1"/>
</dbReference>
<dbReference type="PANTHER" id="PTHR11848">
    <property type="entry name" value="TGF-BETA FAMILY"/>
    <property type="match status" value="1"/>
</dbReference>
<dbReference type="Proteomes" id="UP000078046">
    <property type="component" value="Unassembled WGS sequence"/>
</dbReference>
<dbReference type="GO" id="GO:0005615">
    <property type="term" value="C:extracellular space"/>
    <property type="evidence" value="ECO:0007669"/>
    <property type="project" value="TreeGrafter"/>
</dbReference>
<keyword evidence="4 6" id="KW-0339">Growth factor</keyword>
<dbReference type="Gene3D" id="2.10.90.10">
    <property type="entry name" value="Cystine-knot cytokines"/>
    <property type="match status" value="1"/>
</dbReference>
<accession>A0A177B448</accession>
<dbReference type="SMART" id="SM00204">
    <property type="entry name" value="TGFB"/>
    <property type="match status" value="1"/>
</dbReference>
<dbReference type="InterPro" id="IPR029034">
    <property type="entry name" value="Cystine-knot_cytokine"/>
</dbReference>
<evidence type="ECO:0000256" key="5">
    <source>
        <dbReference type="ARBA" id="ARBA00023157"/>
    </source>
</evidence>
<feature type="signal peptide" evidence="7">
    <location>
        <begin position="1"/>
        <end position="26"/>
    </location>
</feature>
<sequence length="432" mass="50380">MNILKQMFSGKFNICILWILWSGVNSIPLPDKYNKDYPSPSNSNLNNYSYDKVASPNLNSDSDSNCTDCLNLKILEQHRLLKIKSDILAKLNFVNPPEMNIDTINKIMSSPSYKTLIKNENYRFRRSYHSNSYDVYENVKTGNLNSTSSIYDITKSVNSDVKVSINFEYPPKMKKIILFLRDEKYDAGEQKLNFGVFYKNIKSMVITKAEMYIKAITEIEIHDYIFLDVYVLIASDDVTKKQQAKFLQRHRINVENLAHPNSWIKLNIAKLMNHWNKETNSKNFTIAITGHVHQDKSLFTFDLDSEMKPYIKLEMREEDSHRNKRNTALMCDKSSREHRCCRYDMKIDFAEFGWHWILSPKTFNANYCRGKCPFLYENKYAHSNIIQRKISKVKPCCNPVNLAPLRVTYINEDHNVVVEDVADIIVTRCGCG</sequence>
<dbReference type="CDD" id="cd13751">
    <property type="entry name" value="TGF_beta_GDF8_like"/>
    <property type="match status" value="1"/>
</dbReference>
<dbReference type="InterPro" id="IPR017948">
    <property type="entry name" value="TGFb_CS"/>
</dbReference>
<proteinExistence type="inferred from homology"/>
<keyword evidence="7" id="KW-0732">Signal</keyword>
<dbReference type="PROSITE" id="PS51362">
    <property type="entry name" value="TGF_BETA_2"/>
    <property type="match status" value="1"/>
</dbReference>
<feature type="chain" id="PRO_5008056816" description="TGF-beta family profile domain-containing protein" evidence="7">
    <location>
        <begin position="27"/>
        <end position="432"/>
    </location>
</feature>
<dbReference type="Gene3D" id="2.60.120.970">
    <property type="match status" value="1"/>
</dbReference>
<dbReference type="EMBL" id="LWCA01000341">
    <property type="protein sequence ID" value="OAF69067.1"/>
    <property type="molecule type" value="Genomic_DNA"/>
</dbReference>
<name>A0A177B448_9BILA</name>
<dbReference type="AlphaFoldDB" id="A0A177B448"/>
<organism evidence="9 10">
    <name type="scientific">Intoshia linei</name>
    <dbReference type="NCBI Taxonomy" id="1819745"/>
    <lineage>
        <taxon>Eukaryota</taxon>
        <taxon>Metazoa</taxon>
        <taxon>Spiralia</taxon>
        <taxon>Lophotrochozoa</taxon>
        <taxon>Mesozoa</taxon>
        <taxon>Orthonectida</taxon>
        <taxon>Rhopaluridae</taxon>
        <taxon>Intoshia</taxon>
    </lineage>
</organism>
<evidence type="ECO:0000256" key="4">
    <source>
        <dbReference type="ARBA" id="ARBA00023030"/>
    </source>
</evidence>
<keyword evidence="5" id="KW-1015">Disulfide bond</keyword>
<evidence type="ECO:0000313" key="10">
    <source>
        <dbReference type="Proteomes" id="UP000078046"/>
    </source>
</evidence>
<evidence type="ECO:0000256" key="1">
    <source>
        <dbReference type="ARBA" id="ARBA00004613"/>
    </source>
</evidence>
<feature type="domain" description="TGF-beta family profile" evidence="8">
    <location>
        <begin position="322"/>
        <end position="432"/>
    </location>
</feature>
<evidence type="ECO:0000256" key="7">
    <source>
        <dbReference type="SAM" id="SignalP"/>
    </source>
</evidence>
<comment type="similarity">
    <text evidence="2 6">Belongs to the TGF-beta family.</text>
</comment>
<dbReference type="OrthoDB" id="5948587at2759"/>
<evidence type="ECO:0000256" key="3">
    <source>
        <dbReference type="ARBA" id="ARBA00022525"/>
    </source>
</evidence>
<comment type="caution">
    <text evidence="9">The sequence shown here is derived from an EMBL/GenBank/DDBJ whole genome shotgun (WGS) entry which is preliminary data.</text>
</comment>
<dbReference type="GO" id="GO:0008083">
    <property type="term" value="F:growth factor activity"/>
    <property type="evidence" value="ECO:0007669"/>
    <property type="project" value="UniProtKB-KW"/>
</dbReference>
<dbReference type="PROSITE" id="PS00250">
    <property type="entry name" value="TGF_BETA_1"/>
    <property type="match status" value="1"/>
</dbReference>
<reference evidence="9 10" key="1">
    <citation type="submission" date="2016-04" db="EMBL/GenBank/DDBJ databases">
        <title>The genome of Intoshia linei affirms orthonectids as highly simplified spiralians.</title>
        <authorList>
            <person name="Mikhailov K.V."/>
            <person name="Slusarev G.S."/>
            <person name="Nikitin M.A."/>
            <person name="Logacheva M.D."/>
            <person name="Penin A."/>
            <person name="Aleoshin V."/>
            <person name="Panchin Y.V."/>
        </authorList>
    </citation>
    <scope>NUCLEOTIDE SEQUENCE [LARGE SCALE GENOMIC DNA]</scope>
    <source>
        <strain evidence="9">Intl2013</strain>
        <tissue evidence="9">Whole animal</tissue>
    </source>
</reference>
<evidence type="ECO:0000256" key="6">
    <source>
        <dbReference type="RuleBase" id="RU000354"/>
    </source>
</evidence>